<evidence type="ECO:0000313" key="2">
    <source>
        <dbReference type="EMBL" id="PKW27173.1"/>
    </source>
</evidence>
<gene>
    <name evidence="2" type="ORF">ATL31_2011</name>
</gene>
<evidence type="ECO:0000313" key="3">
    <source>
        <dbReference type="Proteomes" id="UP000233781"/>
    </source>
</evidence>
<comment type="caution">
    <text evidence="2">The sequence shown here is derived from an EMBL/GenBank/DDBJ whole genome shotgun (WGS) entry which is preliminary data.</text>
</comment>
<accession>A0A2N3YJY9</accession>
<feature type="transmembrane region" description="Helical" evidence="1">
    <location>
        <begin position="84"/>
        <end position="107"/>
    </location>
</feature>
<feature type="transmembrane region" description="Helical" evidence="1">
    <location>
        <begin position="14"/>
        <end position="33"/>
    </location>
</feature>
<keyword evidence="1" id="KW-1133">Transmembrane helix</keyword>
<feature type="transmembrane region" description="Helical" evidence="1">
    <location>
        <begin position="324"/>
        <end position="344"/>
    </location>
</feature>
<keyword evidence="1" id="KW-0812">Transmembrane</keyword>
<name>A0A2N3YJY9_9MICO</name>
<dbReference type="RefSeq" id="WP_101395637.1">
    <property type="nucleotide sequence ID" value="NZ_PJNE01000001.1"/>
</dbReference>
<dbReference type="OrthoDB" id="9786218at2"/>
<dbReference type="AlphaFoldDB" id="A0A2N3YJY9"/>
<feature type="transmembrane region" description="Helical" evidence="1">
    <location>
        <begin position="207"/>
        <end position="230"/>
    </location>
</feature>
<evidence type="ECO:0008006" key="4">
    <source>
        <dbReference type="Google" id="ProtNLM"/>
    </source>
</evidence>
<proteinExistence type="predicted"/>
<protein>
    <recommendedName>
        <fullName evidence="4">Glycosyltransferase RgtA/B/C/D-like domain-containing protein</fullName>
    </recommendedName>
</protein>
<feature type="transmembrane region" description="Helical" evidence="1">
    <location>
        <begin position="164"/>
        <end position="195"/>
    </location>
</feature>
<dbReference type="Proteomes" id="UP000233781">
    <property type="component" value="Unassembled WGS sequence"/>
</dbReference>
<evidence type="ECO:0000256" key="1">
    <source>
        <dbReference type="SAM" id="Phobius"/>
    </source>
</evidence>
<sequence length="453" mass="46234">MAEAVRGPAAQRRLPLGLVAVAVWTCVLAWFVIQGSDLLWVVALGDVTRSGGGVPTSLPFASAPQAEWHNPIVLAELLLSLVHALGPAGLAALQLVVVAVTLVVLLAEGRRLGGSEGRCALVLSLVVVGASAHLVITRLPSLSLVPYVLALAVMRRQHDRPSLAVWWLVPIYLVWGNLHGGVLVGLAVLGVFLVASPGGGPVLRRAGVGLGCALTLVLTSAGLRTPAYYVSALGNEAAARGTDLWARPSLGQPLDVVMIVAAVVLVVLAVRARPPLWEWLAVAGLVLGAASAGRNAVWLLLFLAPAAMRMRVPARTAPAVTIRPAAAAVATVVVVAVAATALVVRGPAVEAPGSAVVEAVRAAAGGRPVLASEPLAETLAQAGVTVWAANPIDAFPRDVQGQFLDFLHDGTVPDEPAIGLVVVAADAAAAVAADGDWIPGPPLDGYVLLTPAP</sequence>
<keyword evidence="1" id="KW-0472">Membrane</keyword>
<feature type="transmembrane region" description="Helical" evidence="1">
    <location>
        <begin position="250"/>
        <end position="270"/>
    </location>
</feature>
<keyword evidence="3" id="KW-1185">Reference proteome</keyword>
<dbReference type="EMBL" id="PJNE01000001">
    <property type="protein sequence ID" value="PKW27173.1"/>
    <property type="molecule type" value="Genomic_DNA"/>
</dbReference>
<organism evidence="2 3">
    <name type="scientific">Phycicoccus duodecadis</name>
    <dbReference type="NCBI Taxonomy" id="173053"/>
    <lineage>
        <taxon>Bacteria</taxon>
        <taxon>Bacillati</taxon>
        <taxon>Actinomycetota</taxon>
        <taxon>Actinomycetes</taxon>
        <taxon>Micrococcales</taxon>
        <taxon>Intrasporangiaceae</taxon>
        <taxon>Phycicoccus</taxon>
    </lineage>
</organism>
<reference evidence="2 3" key="1">
    <citation type="submission" date="2017-12" db="EMBL/GenBank/DDBJ databases">
        <title>Sequencing the genomes of 1000 Actinobacteria strains.</title>
        <authorList>
            <person name="Klenk H.-P."/>
        </authorList>
    </citation>
    <scope>NUCLEOTIDE SEQUENCE [LARGE SCALE GENOMIC DNA]</scope>
    <source>
        <strain evidence="2 3">DSM 12806</strain>
    </source>
</reference>
<feature type="transmembrane region" description="Helical" evidence="1">
    <location>
        <begin position="282"/>
        <end position="304"/>
    </location>
</feature>
<feature type="transmembrane region" description="Helical" evidence="1">
    <location>
        <begin position="119"/>
        <end position="136"/>
    </location>
</feature>